<feature type="region of interest" description="Disordered" evidence="1">
    <location>
        <begin position="232"/>
        <end position="252"/>
    </location>
</feature>
<sequence>MKSRLHLDVPVDMCQLFPVSDLYKYEASPVELQRLRNLLQRLAQQGYTWQDEAMQQVVSRELEALPKTPVRRLGKNFPPFKLRAQNSDGHNRKDLHDLGFLSADTTSFKHDLLGKYKFKGISDLMDLISKPKERPRPPPFASLLHPDRGPKNSFWTRVNPVTQTKIQDQNGLLFELQEYLSIPKEQGPPQEHIQYLGLQNSFPVKAGTGAGASRQPPQPSINKLLFWTGGSRPKSQDSLSSVDDVHQEGRGSALDGEDKLFITQLLDFLDKNSSPEATDHLRDETSLLGSSNLPQSPAGLKSSGVEFVQSRTIETNMDLTKKKMKPVTLELQGDAEVEQWLRGEDAVDAEAQKKETSEEEEDLEKEGGHVEKKFRVDVTAYSEPERDGYFGYIVTQEGTSSQRSGAYYKREWGVDEEWDQKKVMVRRRDETRRDETTIVEKRREKKRRDETRREETRREETPLQSNYVSLASLCHSVITPPILLEGTP</sequence>
<name>A0AAD5B424_SILAS</name>
<keyword evidence="2" id="KW-0675">Receptor</keyword>
<dbReference type="PANTHER" id="PTHR46106:SF4">
    <property type="entry name" value="IA-2 PROTEIN TYROSINE PHOSPHATASE, ISOFORM C"/>
    <property type="match status" value="1"/>
</dbReference>
<dbReference type="GO" id="GO:0030141">
    <property type="term" value="C:secretory granule"/>
    <property type="evidence" value="ECO:0007669"/>
    <property type="project" value="InterPro"/>
</dbReference>
<dbReference type="EMBL" id="MU550780">
    <property type="protein sequence ID" value="KAI5627330.1"/>
    <property type="molecule type" value="Genomic_DNA"/>
</dbReference>
<gene>
    <name evidence="2" type="ORF">C0J50_13113</name>
</gene>
<proteinExistence type="predicted"/>
<dbReference type="Proteomes" id="UP001205998">
    <property type="component" value="Unassembled WGS sequence"/>
</dbReference>
<dbReference type="GO" id="GO:0051046">
    <property type="term" value="P:regulation of secretion"/>
    <property type="evidence" value="ECO:0007669"/>
    <property type="project" value="TreeGrafter"/>
</dbReference>
<feature type="region of interest" description="Disordered" evidence="1">
    <location>
        <begin position="129"/>
        <end position="148"/>
    </location>
</feature>
<evidence type="ECO:0000313" key="2">
    <source>
        <dbReference type="EMBL" id="KAI5627330.1"/>
    </source>
</evidence>
<keyword evidence="3" id="KW-1185">Reference proteome</keyword>
<feature type="region of interest" description="Disordered" evidence="1">
    <location>
        <begin position="441"/>
        <end position="463"/>
    </location>
</feature>
<protein>
    <submittedName>
        <fullName evidence="2">Receptor-type tyrosine-protein phosphatase N2 isoform X1</fullName>
    </submittedName>
</protein>
<evidence type="ECO:0000313" key="3">
    <source>
        <dbReference type="Proteomes" id="UP001205998"/>
    </source>
</evidence>
<feature type="region of interest" description="Disordered" evidence="1">
    <location>
        <begin position="276"/>
        <end position="304"/>
    </location>
</feature>
<reference evidence="2" key="1">
    <citation type="submission" date="2018-07" db="EMBL/GenBank/DDBJ databases">
        <title>Comparative genomics of catfishes provides insights into carnivory and benthic adaptation.</title>
        <authorList>
            <person name="Zhang Y."/>
            <person name="Wang D."/>
            <person name="Peng Z."/>
            <person name="Zheng S."/>
            <person name="Shao F."/>
            <person name="Tao W."/>
        </authorList>
    </citation>
    <scope>NUCLEOTIDE SEQUENCE</scope>
    <source>
        <strain evidence="2">Chongqing</strain>
    </source>
</reference>
<dbReference type="AlphaFoldDB" id="A0AAD5B424"/>
<dbReference type="SMART" id="SM01305">
    <property type="entry name" value="RESP18"/>
    <property type="match status" value="1"/>
</dbReference>
<dbReference type="GO" id="GO:0045202">
    <property type="term" value="C:synapse"/>
    <property type="evidence" value="ECO:0007669"/>
    <property type="project" value="TreeGrafter"/>
</dbReference>
<dbReference type="InterPro" id="IPR033522">
    <property type="entry name" value="IA-2/IA-2_beta"/>
</dbReference>
<comment type="caution">
    <text evidence="2">The sequence shown here is derived from an EMBL/GenBank/DDBJ whole genome shotgun (WGS) entry which is preliminary data.</text>
</comment>
<organism evidence="2 3">
    <name type="scientific">Silurus asotus</name>
    <name type="common">Amur catfish</name>
    <name type="synonym">Parasilurus asotus</name>
    <dbReference type="NCBI Taxonomy" id="30991"/>
    <lineage>
        <taxon>Eukaryota</taxon>
        <taxon>Metazoa</taxon>
        <taxon>Chordata</taxon>
        <taxon>Craniata</taxon>
        <taxon>Vertebrata</taxon>
        <taxon>Euteleostomi</taxon>
        <taxon>Actinopterygii</taxon>
        <taxon>Neopterygii</taxon>
        <taxon>Teleostei</taxon>
        <taxon>Ostariophysi</taxon>
        <taxon>Siluriformes</taxon>
        <taxon>Siluridae</taxon>
        <taxon>Silurus</taxon>
    </lineage>
</organism>
<dbReference type="PANTHER" id="PTHR46106">
    <property type="entry name" value="IA-2 PROTEIN TYROSINE PHOSPHATASE, ISOFORM C"/>
    <property type="match status" value="1"/>
</dbReference>
<accession>A0AAD5B424</accession>
<feature type="compositionally biased region" description="Basic and acidic residues" evidence="1">
    <location>
        <begin position="441"/>
        <end position="461"/>
    </location>
</feature>
<evidence type="ECO:0000256" key="1">
    <source>
        <dbReference type="SAM" id="MobiDB-lite"/>
    </source>
</evidence>